<feature type="transmembrane region" description="Helical" evidence="6">
    <location>
        <begin position="77"/>
        <end position="103"/>
    </location>
</feature>
<keyword evidence="3 6" id="KW-1133">Transmembrane helix</keyword>
<feature type="domain" description="Late embryogenesis abundant protein LEA-2 subgroup" evidence="7">
    <location>
        <begin position="135"/>
        <end position="238"/>
    </location>
</feature>
<keyword evidence="2 6" id="KW-0812">Transmembrane</keyword>
<dbReference type="AlphaFoldDB" id="A0ABD3CAH4"/>
<dbReference type="Proteomes" id="UP001632038">
    <property type="component" value="Unassembled WGS sequence"/>
</dbReference>
<protein>
    <recommendedName>
        <fullName evidence="7">Late embryogenesis abundant protein LEA-2 subgroup domain-containing protein</fullName>
    </recommendedName>
</protein>
<evidence type="ECO:0000256" key="4">
    <source>
        <dbReference type="ARBA" id="ARBA00023136"/>
    </source>
</evidence>
<feature type="region of interest" description="Disordered" evidence="5">
    <location>
        <begin position="1"/>
        <end position="37"/>
    </location>
</feature>
<accession>A0ABD3CAH4</accession>
<dbReference type="Pfam" id="PF03168">
    <property type="entry name" value="LEA_2"/>
    <property type="match status" value="1"/>
</dbReference>
<reference evidence="9" key="1">
    <citation type="journal article" date="2024" name="IScience">
        <title>Strigolactones Initiate the Formation of Haustorium-like Structures in Castilleja.</title>
        <authorList>
            <person name="Buerger M."/>
            <person name="Peterson D."/>
            <person name="Chory J."/>
        </authorList>
    </citation>
    <scope>NUCLEOTIDE SEQUENCE [LARGE SCALE GENOMIC DNA]</scope>
</reference>
<gene>
    <name evidence="8" type="ORF">CASFOL_030256</name>
</gene>
<evidence type="ECO:0000313" key="9">
    <source>
        <dbReference type="Proteomes" id="UP001632038"/>
    </source>
</evidence>
<comment type="subcellular location">
    <subcellularLocation>
        <location evidence="1">Membrane</location>
        <topology evidence="1">Single-pass membrane protein</topology>
    </subcellularLocation>
</comment>
<evidence type="ECO:0000256" key="1">
    <source>
        <dbReference type="ARBA" id="ARBA00004167"/>
    </source>
</evidence>
<sequence>MMDETRVHPTTTGIDSPPSPNYSGDHPKPPSKPVPPAATYVVQFPREQILHYPPPENATKFEAFTRRRSRRSCCRRCCCFTLCLLLLLAVAAAVSTGVLYLVFRFKSPQYTVENLAIRGMNMTSSAFVSPGFDVTIRADNPNRKVGIYYLRGSSVSVFFGDVKLSDGVLPAFYQQRKNVTELLTTLTGSDIILSGAVRTALRNAQNQRRVPFVVRTKVPVRIKVGSVKTWTIIVKVKCDVVVDAINERANILYKDCDYSVRLW</sequence>
<dbReference type="EMBL" id="JAVIJP010000048">
    <property type="protein sequence ID" value="KAL3625727.1"/>
    <property type="molecule type" value="Genomic_DNA"/>
</dbReference>
<dbReference type="GO" id="GO:0016020">
    <property type="term" value="C:membrane"/>
    <property type="evidence" value="ECO:0007669"/>
    <property type="project" value="UniProtKB-SubCell"/>
</dbReference>
<dbReference type="PANTHER" id="PTHR31234:SF70">
    <property type="entry name" value="LATE EMBRYOGENESIS ABUNDANT PROTEIN LEA-2 SUBGROUP DOMAIN-CONTAINING PROTEIN"/>
    <property type="match status" value="1"/>
</dbReference>
<evidence type="ECO:0000256" key="5">
    <source>
        <dbReference type="SAM" id="MobiDB-lite"/>
    </source>
</evidence>
<dbReference type="InterPro" id="IPR044839">
    <property type="entry name" value="NDR1-like"/>
</dbReference>
<proteinExistence type="predicted"/>
<evidence type="ECO:0000256" key="2">
    <source>
        <dbReference type="ARBA" id="ARBA00022692"/>
    </source>
</evidence>
<organism evidence="8 9">
    <name type="scientific">Castilleja foliolosa</name>
    <dbReference type="NCBI Taxonomy" id="1961234"/>
    <lineage>
        <taxon>Eukaryota</taxon>
        <taxon>Viridiplantae</taxon>
        <taxon>Streptophyta</taxon>
        <taxon>Embryophyta</taxon>
        <taxon>Tracheophyta</taxon>
        <taxon>Spermatophyta</taxon>
        <taxon>Magnoliopsida</taxon>
        <taxon>eudicotyledons</taxon>
        <taxon>Gunneridae</taxon>
        <taxon>Pentapetalae</taxon>
        <taxon>asterids</taxon>
        <taxon>lamiids</taxon>
        <taxon>Lamiales</taxon>
        <taxon>Orobanchaceae</taxon>
        <taxon>Pedicularideae</taxon>
        <taxon>Castillejinae</taxon>
        <taxon>Castilleja</taxon>
    </lineage>
</organism>
<evidence type="ECO:0000313" key="8">
    <source>
        <dbReference type="EMBL" id="KAL3625727.1"/>
    </source>
</evidence>
<dbReference type="PANTHER" id="PTHR31234">
    <property type="entry name" value="LATE EMBRYOGENESIS ABUNDANT (LEA) HYDROXYPROLINE-RICH GLYCOPROTEIN FAMILY"/>
    <property type="match status" value="1"/>
</dbReference>
<comment type="caution">
    <text evidence="8">The sequence shown here is derived from an EMBL/GenBank/DDBJ whole genome shotgun (WGS) entry which is preliminary data.</text>
</comment>
<evidence type="ECO:0000259" key="7">
    <source>
        <dbReference type="Pfam" id="PF03168"/>
    </source>
</evidence>
<dbReference type="InterPro" id="IPR004864">
    <property type="entry name" value="LEA_2"/>
</dbReference>
<keyword evidence="4 6" id="KW-0472">Membrane</keyword>
<name>A0ABD3CAH4_9LAMI</name>
<evidence type="ECO:0000256" key="3">
    <source>
        <dbReference type="ARBA" id="ARBA00022989"/>
    </source>
</evidence>
<keyword evidence="9" id="KW-1185">Reference proteome</keyword>
<evidence type="ECO:0000256" key="6">
    <source>
        <dbReference type="SAM" id="Phobius"/>
    </source>
</evidence>